<dbReference type="AlphaFoldDB" id="A0A6I2UY52"/>
<gene>
    <name evidence="1" type="ORF">FYJ78_03195</name>
</gene>
<dbReference type="EMBL" id="VUNL01000003">
    <property type="protein sequence ID" value="MSV24206.1"/>
    <property type="molecule type" value="Genomic_DNA"/>
</dbReference>
<name>A0A6I2UY52_9FIRM</name>
<proteinExistence type="predicted"/>
<dbReference type="Proteomes" id="UP000430222">
    <property type="component" value="Unassembled WGS sequence"/>
</dbReference>
<evidence type="ECO:0000313" key="1">
    <source>
        <dbReference type="EMBL" id="MSV24206.1"/>
    </source>
</evidence>
<keyword evidence="2" id="KW-1185">Reference proteome</keyword>
<reference evidence="1 2" key="1">
    <citation type="submission" date="2019-08" db="EMBL/GenBank/DDBJ databases">
        <title>In-depth cultivation of the pig gut microbiome towards novel bacterial diversity and tailored functional studies.</title>
        <authorList>
            <person name="Wylensek D."/>
            <person name="Hitch T.C.A."/>
            <person name="Clavel T."/>
        </authorList>
    </citation>
    <scope>NUCLEOTIDE SEQUENCE [LARGE SCALE GENOMIC DNA]</scope>
    <source>
        <strain evidence="2">WCA-380-WT-3B3</strain>
    </source>
</reference>
<comment type="caution">
    <text evidence="1">The sequence shown here is derived from an EMBL/GenBank/DDBJ whole genome shotgun (WGS) entry which is preliminary data.</text>
</comment>
<dbReference type="RefSeq" id="WP_154619981.1">
    <property type="nucleotide sequence ID" value="NZ_VUNL01000003.1"/>
</dbReference>
<organism evidence="1 2">
    <name type="scientific">Selenomonas montiformis</name>
    <dbReference type="NCBI Taxonomy" id="2652285"/>
    <lineage>
        <taxon>Bacteria</taxon>
        <taxon>Bacillati</taxon>
        <taxon>Bacillota</taxon>
        <taxon>Negativicutes</taxon>
        <taxon>Selenomonadales</taxon>
        <taxon>Selenomonadaceae</taxon>
        <taxon>Selenomonas</taxon>
    </lineage>
</organism>
<evidence type="ECO:0000313" key="2">
    <source>
        <dbReference type="Proteomes" id="UP000430222"/>
    </source>
</evidence>
<protein>
    <submittedName>
        <fullName evidence="1">Uncharacterized protein</fullName>
    </submittedName>
</protein>
<accession>A0A6I2UY52</accession>
<sequence>MEKKKLDMIVQKYLQLKPLGDKDAVAARREYARRELERWRDIFEHGCSDPAWPDGCNLNLIRNHIIAALSDLRDLGENTSGEYVPPEVSSGLMIPAGRFFKVRYKRFEQEGQRLQIAGVEISLF</sequence>